<dbReference type="GO" id="GO:0015078">
    <property type="term" value="F:proton transmembrane transporter activity"/>
    <property type="evidence" value="ECO:0007669"/>
    <property type="project" value="TreeGrafter"/>
</dbReference>
<dbReference type="GO" id="GO:0009486">
    <property type="term" value="F:cytochrome bo3 ubiquinol oxidase activity"/>
    <property type="evidence" value="ECO:0007669"/>
    <property type="project" value="InterPro"/>
</dbReference>
<sequence length="134" mass="14644">MSSHPHAAAQDAADTHHGHSHGHEAGHGTFRGYMTGFVLSVILTAIPFWLVMSGIIESKALTAVLVMGLGAVQIIVHMVYFLHMNPRSEGGWTVMALIFTLVLVGILLSGSLWVMHHLNYNMMPMSPEVMKNMP</sequence>
<comment type="caution">
    <text evidence="19">The sequence shown here is derived from an EMBL/GenBank/DDBJ whole genome shotgun (WGS) entry which is preliminary data.</text>
</comment>
<dbReference type="InterPro" id="IPR050968">
    <property type="entry name" value="Cytochrome_c_oxidase_bac_sub4"/>
</dbReference>
<dbReference type="Proteomes" id="UP000253420">
    <property type="component" value="Unassembled WGS sequence"/>
</dbReference>
<feature type="transmembrane region" description="Helical" evidence="18">
    <location>
        <begin position="94"/>
        <end position="115"/>
    </location>
</feature>
<evidence type="ECO:0000256" key="15">
    <source>
        <dbReference type="ARBA" id="ARBA00031887"/>
    </source>
</evidence>
<dbReference type="PANTHER" id="PTHR36835">
    <property type="entry name" value="CYTOCHROME BO(3) UBIQUINOL OXIDASE SUBUNIT 4"/>
    <property type="match status" value="1"/>
</dbReference>
<evidence type="ECO:0000256" key="14">
    <source>
        <dbReference type="ARBA" id="ARBA00030211"/>
    </source>
</evidence>
<evidence type="ECO:0000313" key="19">
    <source>
        <dbReference type="EMBL" id="RCS22857.1"/>
    </source>
</evidence>
<evidence type="ECO:0000256" key="8">
    <source>
        <dbReference type="ARBA" id="ARBA00022982"/>
    </source>
</evidence>
<dbReference type="OrthoDB" id="2375888at2"/>
<comment type="similarity">
    <text evidence="2">Belongs to the cytochrome c oxidase bacterial subunit 4 family.</text>
</comment>
<dbReference type="GO" id="GO:0019646">
    <property type="term" value="P:aerobic electron transport chain"/>
    <property type="evidence" value="ECO:0007669"/>
    <property type="project" value="TreeGrafter"/>
</dbReference>
<keyword evidence="10" id="KW-0560">Oxidoreductase</keyword>
<evidence type="ECO:0000256" key="18">
    <source>
        <dbReference type="SAM" id="Phobius"/>
    </source>
</evidence>
<comment type="subcellular location">
    <subcellularLocation>
        <location evidence="1">Cell membrane</location>
        <topology evidence="1">Multi-pass membrane protein</topology>
    </subcellularLocation>
</comment>
<evidence type="ECO:0000256" key="7">
    <source>
        <dbReference type="ARBA" id="ARBA00022692"/>
    </source>
</evidence>
<evidence type="ECO:0000256" key="17">
    <source>
        <dbReference type="SAM" id="MobiDB-lite"/>
    </source>
</evidence>
<keyword evidence="7 18" id="KW-0812">Transmembrane</keyword>
<feature type="transmembrane region" description="Helical" evidence="18">
    <location>
        <begin position="30"/>
        <end position="51"/>
    </location>
</feature>
<feature type="transmembrane region" description="Helical" evidence="18">
    <location>
        <begin position="63"/>
        <end position="82"/>
    </location>
</feature>
<proteinExistence type="inferred from homology"/>
<dbReference type="EMBL" id="QOZG01000006">
    <property type="protein sequence ID" value="RCS22857.1"/>
    <property type="molecule type" value="Genomic_DNA"/>
</dbReference>
<dbReference type="PANTHER" id="PTHR36835:SF1">
    <property type="entry name" value="CYTOCHROME BO(3) UBIQUINOL OXIDASE SUBUNIT 4"/>
    <property type="match status" value="1"/>
</dbReference>
<keyword evidence="5" id="KW-0813">Transport</keyword>
<dbReference type="GO" id="GO:0015990">
    <property type="term" value="P:electron transport coupled proton transport"/>
    <property type="evidence" value="ECO:0007669"/>
    <property type="project" value="InterPro"/>
</dbReference>
<gene>
    <name evidence="19" type="primary">cyoD</name>
    <name evidence="19" type="ORF">DUT91_15285</name>
</gene>
<accession>A0A368K0E1</accession>
<evidence type="ECO:0000256" key="10">
    <source>
        <dbReference type="ARBA" id="ARBA00023002"/>
    </source>
</evidence>
<evidence type="ECO:0000256" key="3">
    <source>
        <dbReference type="ARBA" id="ARBA00011700"/>
    </source>
</evidence>
<dbReference type="GO" id="GO:0009319">
    <property type="term" value="C:cytochrome o ubiquinol oxidase complex"/>
    <property type="evidence" value="ECO:0007669"/>
    <property type="project" value="TreeGrafter"/>
</dbReference>
<dbReference type="AlphaFoldDB" id="A0A368K0E1"/>
<keyword evidence="11 18" id="KW-0472">Membrane</keyword>
<dbReference type="RefSeq" id="WP_114441399.1">
    <property type="nucleotide sequence ID" value="NZ_QOZG01000006.1"/>
</dbReference>
<evidence type="ECO:0000256" key="2">
    <source>
        <dbReference type="ARBA" id="ARBA00008079"/>
    </source>
</evidence>
<dbReference type="InterPro" id="IPR005171">
    <property type="entry name" value="Cyt_c_oxidase_su4_prok"/>
</dbReference>
<comment type="subunit">
    <text evidence="3">Heterooctamer of two A chains, two B chains, two C chains and two D chains.</text>
</comment>
<evidence type="ECO:0000256" key="11">
    <source>
        <dbReference type="ARBA" id="ARBA00023136"/>
    </source>
</evidence>
<reference evidence="19 20" key="1">
    <citation type="submission" date="2018-07" db="EMBL/GenBank/DDBJ databases">
        <title>The draft genome of Phyllobacterium salinisoli.</title>
        <authorList>
            <person name="Liu L."/>
            <person name="Li L."/>
            <person name="Zhang X."/>
            <person name="Liang L."/>
        </authorList>
    </citation>
    <scope>NUCLEOTIDE SEQUENCE [LARGE SCALE GENOMIC DNA]</scope>
    <source>
        <strain evidence="19 20">LLAN61</strain>
    </source>
</reference>
<keyword evidence="8" id="KW-0249">Electron transport</keyword>
<evidence type="ECO:0000256" key="4">
    <source>
        <dbReference type="ARBA" id="ARBA00014689"/>
    </source>
</evidence>
<comment type="function">
    <text evidence="12">Cytochrome bo(3) ubiquinol terminal oxidase is the component of the aerobic respiratory chain of E.coli that predominates when cells are grown at high aeration. Has proton pump activity across the membrane in addition to electron transfer, pumping 2 protons/electron.</text>
</comment>
<feature type="compositionally biased region" description="Low complexity" evidence="17">
    <location>
        <begin position="1"/>
        <end position="12"/>
    </location>
</feature>
<evidence type="ECO:0000256" key="1">
    <source>
        <dbReference type="ARBA" id="ARBA00004651"/>
    </source>
</evidence>
<name>A0A368K0E1_9HYPH</name>
<evidence type="ECO:0000256" key="6">
    <source>
        <dbReference type="ARBA" id="ARBA00022475"/>
    </source>
</evidence>
<protein>
    <recommendedName>
        <fullName evidence="4">Cytochrome bo(3) ubiquinol oxidase subunit 4</fullName>
    </recommendedName>
    <alternativeName>
        <fullName evidence="16">Cytochrome o ubiquinol oxidase subunit 4</fullName>
    </alternativeName>
    <alternativeName>
        <fullName evidence="13">Oxidase bo(3) subunit 4</fullName>
    </alternativeName>
    <alternativeName>
        <fullName evidence="14">Ubiquinol oxidase polypeptide IV</fullName>
    </alternativeName>
    <alternativeName>
        <fullName evidence="15">Ubiquinol oxidase subunit 4</fullName>
    </alternativeName>
</protein>
<dbReference type="NCBIfam" id="TIGR02847">
    <property type="entry name" value="CyoD"/>
    <property type="match status" value="1"/>
</dbReference>
<feature type="compositionally biased region" description="Basic and acidic residues" evidence="17">
    <location>
        <begin position="13"/>
        <end position="24"/>
    </location>
</feature>
<organism evidence="19 20">
    <name type="scientific">Phyllobacterium salinisoli</name>
    <dbReference type="NCBI Taxonomy" id="1899321"/>
    <lineage>
        <taxon>Bacteria</taxon>
        <taxon>Pseudomonadati</taxon>
        <taxon>Pseudomonadota</taxon>
        <taxon>Alphaproteobacteria</taxon>
        <taxon>Hyphomicrobiales</taxon>
        <taxon>Phyllobacteriaceae</taxon>
        <taxon>Phyllobacterium</taxon>
    </lineage>
</organism>
<evidence type="ECO:0000256" key="5">
    <source>
        <dbReference type="ARBA" id="ARBA00022448"/>
    </source>
</evidence>
<dbReference type="Pfam" id="PF03626">
    <property type="entry name" value="COX4_pro"/>
    <property type="match status" value="1"/>
</dbReference>
<dbReference type="GO" id="GO:0005886">
    <property type="term" value="C:plasma membrane"/>
    <property type="evidence" value="ECO:0007669"/>
    <property type="project" value="UniProtKB-SubCell"/>
</dbReference>
<feature type="region of interest" description="Disordered" evidence="17">
    <location>
        <begin position="1"/>
        <end position="24"/>
    </location>
</feature>
<dbReference type="InterPro" id="IPR014210">
    <property type="entry name" value="Cyt_o_ubiqinol_oxidase_su4"/>
</dbReference>
<evidence type="ECO:0000256" key="9">
    <source>
        <dbReference type="ARBA" id="ARBA00022989"/>
    </source>
</evidence>
<keyword evidence="20" id="KW-1185">Reference proteome</keyword>
<evidence type="ECO:0000313" key="20">
    <source>
        <dbReference type="Proteomes" id="UP000253420"/>
    </source>
</evidence>
<evidence type="ECO:0000256" key="13">
    <source>
        <dbReference type="ARBA" id="ARBA00030071"/>
    </source>
</evidence>
<evidence type="ECO:0000256" key="12">
    <source>
        <dbReference type="ARBA" id="ARBA00025694"/>
    </source>
</evidence>
<evidence type="ECO:0000256" key="16">
    <source>
        <dbReference type="ARBA" id="ARBA00032185"/>
    </source>
</evidence>
<keyword evidence="6" id="KW-1003">Cell membrane</keyword>
<keyword evidence="9 18" id="KW-1133">Transmembrane helix</keyword>